<comment type="caution">
    <text evidence="1">The sequence shown here is derived from an EMBL/GenBank/DDBJ whole genome shotgun (WGS) entry which is preliminary data.</text>
</comment>
<evidence type="ECO:0000313" key="1">
    <source>
        <dbReference type="EMBL" id="KAK4102631.1"/>
    </source>
</evidence>
<accession>A0AAN6Q807</accession>
<name>A0AAN6Q807_9PEZI</name>
<reference evidence="1" key="1">
    <citation type="journal article" date="2023" name="Mol. Phylogenet. Evol.">
        <title>Genome-scale phylogeny and comparative genomics of the fungal order Sordariales.</title>
        <authorList>
            <person name="Hensen N."/>
            <person name="Bonometti L."/>
            <person name="Westerberg I."/>
            <person name="Brannstrom I.O."/>
            <person name="Guillou S."/>
            <person name="Cros-Aarteil S."/>
            <person name="Calhoun S."/>
            <person name="Haridas S."/>
            <person name="Kuo A."/>
            <person name="Mondo S."/>
            <person name="Pangilinan J."/>
            <person name="Riley R."/>
            <person name="LaButti K."/>
            <person name="Andreopoulos B."/>
            <person name="Lipzen A."/>
            <person name="Chen C."/>
            <person name="Yan M."/>
            <person name="Daum C."/>
            <person name="Ng V."/>
            <person name="Clum A."/>
            <person name="Steindorff A."/>
            <person name="Ohm R.A."/>
            <person name="Martin F."/>
            <person name="Silar P."/>
            <person name="Natvig D.O."/>
            <person name="Lalanne C."/>
            <person name="Gautier V."/>
            <person name="Ament-Velasquez S.L."/>
            <person name="Kruys A."/>
            <person name="Hutchinson M.I."/>
            <person name="Powell A.J."/>
            <person name="Barry K."/>
            <person name="Miller A.N."/>
            <person name="Grigoriev I.V."/>
            <person name="Debuchy R."/>
            <person name="Gladieux P."/>
            <person name="Hiltunen Thoren M."/>
            <person name="Johannesson H."/>
        </authorList>
    </citation>
    <scope>NUCLEOTIDE SEQUENCE</scope>
    <source>
        <strain evidence="1">CBS 757.83</strain>
    </source>
</reference>
<dbReference type="EMBL" id="MU863631">
    <property type="protein sequence ID" value="KAK4102631.1"/>
    <property type="molecule type" value="Genomic_DNA"/>
</dbReference>
<dbReference type="AlphaFoldDB" id="A0AAN6Q807"/>
<gene>
    <name evidence="1" type="ORF">N658DRAFT_495343</name>
</gene>
<proteinExistence type="predicted"/>
<organism evidence="1 2">
    <name type="scientific">Parathielavia hyrcaniae</name>
    <dbReference type="NCBI Taxonomy" id="113614"/>
    <lineage>
        <taxon>Eukaryota</taxon>
        <taxon>Fungi</taxon>
        <taxon>Dikarya</taxon>
        <taxon>Ascomycota</taxon>
        <taxon>Pezizomycotina</taxon>
        <taxon>Sordariomycetes</taxon>
        <taxon>Sordariomycetidae</taxon>
        <taxon>Sordariales</taxon>
        <taxon>Chaetomiaceae</taxon>
        <taxon>Parathielavia</taxon>
    </lineage>
</organism>
<reference evidence="1" key="2">
    <citation type="submission" date="2023-05" db="EMBL/GenBank/DDBJ databases">
        <authorList>
            <consortium name="Lawrence Berkeley National Laboratory"/>
            <person name="Steindorff A."/>
            <person name="Hensen N."/>
            <person name="Bonometti L."/>
            <person name="Westerberg I."/>
            <person name="Brannstrom I.O."/>
            <person name="Guillou S."/>
            <person name="Cros-Aarteil S."/>
            <person name="Calhoun S."/>
            <person name="Haridas S."/>
            <person name="Kuo A."/>
            <person name="Mondo S."/>
            <person name="Pangilinan J."/>
            <person name="Riley R."/>
            <person name="Labutti K."/>
            <person name="Andreopoulos B."/>
            <person name="Lipzen A."/>
            <person name="Chen C."/>
            <person name="Yanf M."/>
            <person name="Daum C."/>
            <person name="Ng V."/>
            <person name="Clum A."/>
            <person name="Ohm R."/>
            <person name="Martin F."/>
            <person name="Silar P."/>
            <person name="Natvig D."/>
            <person name="Lalanne C."/>
            <person name="Gautier V."/>
            <person name="Ament-Velasquez S.L."/>
            <person name="Kruys A."/>
            <person name="Hutchinson M.I."/>
            <person name="Powell A.J."/>
            <person name="Barry K."/>
            <person name="Miller A.N."/>
            <person name="Grigoriev I.V."/>
            <person name="Debuchy R."/>
            <person name="Gladieux P."/>
            <person name="Thoren M.H."/>
            <person name="Johannesson H."/>
        </authorList>
    </citation>
    <scope>NUCLEOTIDE SEQUENCE</scope>
    <source>
        <strain evidence="1">CBS 757.83</strain>
    </source>
</reference>
<protein>
    <submittedName>
        <fullName evidence="1">Uncharacterized protein</fullName>
    </submittedName>
</protein>
<dbReference type="Proteomes" id="UP001305647">
    <property type="component" value="Unassembled WGS sequence"/>
</dbReference>
<evidence type="ECO:0000313" key="2">
    <source>
        <dbReference type="Proteomes" id="UP001305647"/>
    </source>
</evidence>
<sequence length="137" mass="15196">MEIASEHGKGPGKEKEGEEDVATFELQVSSVGISTNGFGDFSKCSVVTDLIHEEDLIALGDTMQGIWDSFIHQPQTGRFLVFAIILGRLCESMTREYRQIIKRLFKDLDLDKMFVSLPSGEFGSDGLTCDAVIHLPR</sequence>
<keyword evidence="2" id="KW-1185">Reference proteome</keyword>